<dbReference type="AlphaFoldDB" id="A0A415E7Y3"/>
<evidence type="ECO:0000313" key="2">
    <source>
        <dbReference type="Proteomes" id="UP000284841"/>
    </source>
</evidence>
<reference evidence="1 2" key="1">
    <citation type="submission" date="2018-08" db="EMBL/GenBank/DDBJ databases">
        <title>A genome reference for cultivated species of the human gut microbiota.</title>
        <authorList>
            <person name="Zou Y."/>
            <person name="Xue W."/>
            <person name="Luo G."/>
        </authorList>
    </citation>
    <scope>NUCLEOTIDE SEQUENCE [LARGE SCALE GENOMIC DNA]</scope>
    <source>
        <strain evidence="1 2">AM07-24</strain>
    </source>
</reference>
<comment type="caution">
    <text evidence="1">The sequence shown here is derived from an EMBL/GenBank/DDBJ whole genome shotgun (WGS) entry which is preliminary data.</text>
</comment>
<dbReference type="OrthoDB" id="3171075at2"/>
<dbReference type="RefSeq" id="WP_118333818.1">
    <property type="nucleotide sequence ID" value="NZ_AP025567.1"/>
</dbReference>
<dbReference type="Pfam" id="PF04245">
    <property type="entry name" value="NA37"/>
    <property type="match status" value="1"/>
</dbReference>
<name>A0A415E7Y3_9FIRM</name>
<proteinExistence type="predicted"/>
<accession>A0A415E7Y3</accession>
<keyword evidence="2" id="KW-1185">Reference proteome</keyword>
<dbReference type="GO" id="GO:0009295">
    <property type="term" value="C:nucleoid"/>
    <property type="evidence" value="ECO:0007669"/>
    <property type="project" value="InterPro"/>
</dbReference>
<sequence>MIIKKAILHILDFNSDVCVFSQKELDITDYGTGEFIEKHLTKIVEDSAKKEGEFLEYSVFKQSLERYVSGGSDFTEFSTGAGTLLYDQISQADEPESMDFLVCQFTDENDEYIGLLLLPNKTAYTHQVESGDDGVANKIIRYFTLLPSTSQKISCYAIVSMKDYKVSLCDKKREINGEAVEVLPDKVLQCTFQPSARETVRMIKKITSEVADEYGANSAIAVSRAKNCIIENSEQSVPFTPSDLCEEVFYDNEVMKKTFKQKAMEVDIPAKISVENPKVVKSIRSHKIKTDTGIEIKIPTDYLENSKYVEFINNPDGTISIQLKNIGKIVNR</sequence>
<protein>
    <submittedName>
        <fullName evidence="1">Nucleoid-associated protein</fullName>
    </submittedName>
</protein>
<dbReference type="InterPro" id="IPR007358">
    <property type="entry name" value="Nucleoid_associated_NdpA"/>
</dbReference>
<gene>
    <name evidence="1" type="ORF">DW099_04230</name>
</gene>
<dbReference type="STRING" id="1776384.GCA_900086585_03136"/>
<evidence type="ECO:0000313" key="1">
    <source>
        <dbReference type="EMBL" id="RHJ89780.1"/>
    </source>
</evidence>
<dbReference type="EMBL" id="QRMS01000001">
    <property type="protein sequence ID" value="RHJ89780.1"/>
    <property type="molecule type" value="Genomic_DNA"/>
</dbReference>
<dbReference type="Proteomes" id="UP000284841">
    <property type="component" value="Unassembled WGS sequence"/>
</dbReference>
<organism evidence="1 2">
    <name type="scientific">Emergencia timonensis</name>
    <dbReference type="NCBI Taxonomy" id="1776384"/>
    <lineage>
        <taxon>Bacteria</taxon>
        <taxon>Bacillati</taxon>
        <taxon>Bacillota</taxon>
        <taxon>Clostridia</taxon>
        <taxon>Peptostreptococcales</taxon>
        <taxon>Anaerovoracaceae</taxon>
        <taxon>Emergencia</taxon>
    </lineage>
</organism>